<dbReference type="Gene3D" id="2.60.120.1440">
    <property type="match status" value="1"/>
</dbReference>
<feature type="domain" description="FecR protein" evidence="2">
    <location>
        <begin position="166"/>
        <end position="261"/>
    </location>
</feature>
<dbReference type="InterPro" id="IPR006860">
    <property type="entry name" value="FecR"/>
</dbReference>
<dbReference type="FunFam" id="2.60.120.1440:FF:000001">
    <property type="entry name" value="Putative anti-sigma factor"/>
    <property type="match status" value="1"/>
</dbReference>
<evidence type="ECO:0000313" key="4">
    <source>
        <dbReference type="EMBL" id="SMC45526.1"/>
    </source>
</evidence>
<sequence length="375" mass="41818">MDQTTFYKQLLERYVNNTATAEELEVIDHLIGEAKLDELLMDHMAESWAKEEAVFEEGNEVVPGKTRRFKLWPRIATIAAALTAIVVGTWLYTSRHSATQPDYIKYANNIKPGKNQATITFANGKVVKLSDQKSGVVIGEELKYNDHTPVEATAGGSADDSAEEATITTPRGGTYQVTLADGTKVWLNAASSLTYSPVLNKEGIRRVKLEGEAYFEVAKDKDRPFIVDSKGQEVKVLGTHFNISSYADESAVKTTLLEGSVLVRSNLHKDEIVLKPSEQASLTGSAGIAVRQVDVNEAVAWKTGDFRFKDQLITDIMKQIARWYDVEVAYEGDLSAVRLDAFISRNRNISQLLMKMEQTNEVHFRIEGRRIIVKK</sequence>
<keyword evidence="1" id="KW-1133">Transmembrane helix</keyword>
<dbReference type="PANTHER" id="PTHR30273">
    <property type="entry name" value="PERIPLASMIC SIGNAL SENSOR AND SIGMA FACTOR ACTIVATOR FECR-RELATED"/>
    <property type="match status" value="1"/>
</dbReference>
<reference evidence="5" key="1">
    <citation type="submission" date="2017-04" db="EMBL/GenBank/DDBJ databases">
        <authorList>
            <person name="Varghese N."/>
            <person name="Submissions S."/>
        </authorList>
    </citation>
    <scope>NUCLEOTIDE SEQUENCE [LARGE SCALE GENOMIC DNA]</scope>
    <source>
        <strain evidence="5">DSM 12126</strain>
    </source>
</reference>
<gene>
    <name evidence="4" type="ORF">SAMN04488524_0547</name>
</gene>
<feature type="domain" description="Protein FecR C-terminal" evidence="3">
    <location>
        <begin position="306"/>
        <end position="373"/>
    </location>
</feature>
<keyword evidence="1" id="KW-0472">Membrane</keyword>
<evidence type="ECO:0000259" key="3">
    <source>
        <dbReference type="Pfam" id="PF16344"/>
    </source>
</evidence>
<dbReference type="InterPro" id="IPR012373">
    <property type="entry name" value="Ferrdict_sens_TM"/>
</dbReference>
<accession>A0A1W1ZB21</accession>
<dbReference type="Proteomes" id="UP000192756">
    <property type="component" value="Unassembled WGS sequence"/>
</dbReference>
<keyword evidence="5" id="KW-1185">Reference proteome</keyword>
<dbReference type="AlphaFoldDB" id="A0A1W1ZB21"/>
<dbReference type="GO" id="GO:0016989">
    <property type="term" value="F:sigma factor antagonist activity"/>
    <property type="evidence" value="ECO:0007669"/>
    <property type="project" value="TreeGrafter"/>
</dbReference>
<dbReference type="Pfam" id="PF16344">
    <property type="entry name" value="FecR_C"/>
    <property type="match status" value="1"/>
</dbReference>
<keyword evidence="1" id="KW-0812">Transmembrane</keyword>
<dbReference type="InterPro" id="IPR032508">
    <property type="entry name" value="FecR_C"/>
</dbReference>
<dbReference type="STRING" id="151894.SAMN04488524_0547"/>
<evidence type="ECO:0000313" key="5">
    <source>
        <dbReference type="Proteomes" id="UP000192756"/>
    </source>
</evidence>
<dbReference type="EMBL" id="FWXT01000001">
    <property type="protein sequence ID" value="SMC45526.1"/>
    <property type="molecule type" value="Genomic_DNA"/>
</dbReference>
<dbReference type="PANTHER" id="PTHR30273:SF2">
    <property type="entry name" value="PROTEIN FECR"/>
    <property type="match status" value="1"/>
</dbReference>
<dbReference type="OrthoDB" id="1099963at2"/>
<evidence type="ECO:0000259" key="2">
    <source>
        <dbReference type="Pfam" id="PF04773"/>
    </source>
</evidence>
<evidence type="ECO:0000256" key="1">
    <source>
        <dbReference type="SAM" id="Phobius"/>
    </source>
</evidence>
<feature type="transmembrane region" description="Helical" evidence="1">
    <location>
        <begin position="75"/>
        <end position="93"/>
    </location>
</feature>
<name>A0A1W1ZB21_9SPHI</name>
<dbReference type="Pfam" id="PF04773">
    <property type="entry name" value="FecR"/>
    <property type="match status" value="1"/>
</dbReference>
<dbReference type="Gene3D" id="3.55.50.30">
    <property type="match status" value="1"/>
</dbReference>
<organism evidence="4 5">
    <name type="scientific">Pedobacter africanus</name>
    <dbReference type="NCBI Taxonomy" id="151894"/>
    <lineage>
        <taxon>Bacteria</taxon>
        <taxon>Pseudomonadati</taxon>
        <taxon>Bacteroidota</taxon>
        <taxon>Sphingobacteriia</taxon>
        <taxon>Sphingobacteriales</taxon>
        <taxon>Sphingobacteriaceae</taxon>
        <taxon>Pedobacter</taxon>
    </lineage>
</organism>
<dbReference type="RefSeq" id="WP_084236876.1">
    <property type="nucleotide sequence ID" value="NZ_FWXT01000001.1"/>
</dbReference>
<protein>
    <submittedName>
        <fullName evidence="4">FecR family protein</fullName>
    </submittedName>
</protein>
<dbReference type="PIRSF" id="PIRSF018266">
    <property type="entry name" value="FecR"/>
    <property type="match status" value="1"/>
</dbReference>
<proteinExistence type="predicted"/>